<dbReference type="PANTHER" id="PTHR40076">
    <property type="entry name" value="MEMBRANE PROTEIN-RELATED"/>
    <property type="match status" value="1"/>
</dbReference>
<feature type="transmembrane region" description="Helical" evidence="1">
    <location>
        <begin position="20"/>
        <end position="40"/>
    </location>
</feature>
<reference evidence="2" key="2">
    <citation type="journal article" date="2021" name="PeerJ">
        <title>Extensive microbial diversity within the chicken gut microbiome revealed by metagenomics and culture.</title>
        <authorList>
            <person name="Gilroy R."/>
            <person name="Ravi A."/>
            <person name="Getino M."/>
            <person name="Pursley I."/>
            <person name="Horton D.L."/>
            <person name="Alikhan N.F."/>
            <person name="Baker D."/>
            <person name="Gharbi K."/>
            <person name="Hall N."/>
            <person name="Watson M."/>
            <person name="Adriaenssens E.M."/>
            <person name="Foster-Nyarko E."/>
            <person name="Jarju S."/>
            <person name="Secka A."/>
            <person name="Antonio M."/>
            <person name="Oren A."/>
            <person name="Chaudhuri R.R."/>
            <person name="La Ragione R."/>
            <person name="Hildebrand F."/>
            <person name="Pallen M.J."/>
        </authorList>
    </citation>
    <scope>NUCLEOTIDE SEQUENCE</scope>
    <source>
        <strain evidence="2">ChiSjej4B22-8349</strain>
    </source>
</reference>
<dbReference type="AlphaFoldDB" id="A0A9D1N5J2"/>
<proteinExistence type="predicted"/>
<evidence type="ECO:0000313" key="3">
    <source>
        <dbReference type="Proteomes" id="UP000824130"/>
    </source>
</evidence>
<feature type="transmembrane region" description="Helical" evidence="1">
    <location>
        <begin position="538"/>
        <end position="556"/>
    </location>
</feature>
<feature type="transmembrane region" description="Helical" evidence="1">
    <location>
        <begin position="468"/>
        <end position="485"/>
    </location>
</feature>
<dbReference type="Proteomes" id="UP000824130">
    <property type="component" value="Unassembled WGS sequence"/>
</dbReference>
<keyword evidence="1" id="KW-1133">Transmembrane helix</keyword>
<protein>
    <submittedName>
        <fullName evidence="2">DUF975 family protein</fullName>
    </submittedName>
</protein>
<feature type="transmembrane region" description="Helical" evidence="1">
    <location>
        <begin position="270"/>
        <end position="292"/>
    </location>
</feature>
<sequence length="620" mass="70913">MIERKELKKSAKQSLKKHYWLFVAICLFAVFIGAEFGSSLDILRSNGGSSEDEGYETLNVSVSGIGLGLSMANSDVVEGIIDELLMGQIREGREMSRQLETEIKENDDSKILGRDKGVFSDIVNSVSSGKIYVEIFEKADHVFGSKSFVAIMFIVLSMMFHACLLFFVKDCFVVTSRRFFLEGRIYEKIPLTRLGYLPRSRKWTKSAFTMFLLSVYRTLWAFTIIGIPIKHYSYFLVPYIVAENPDIKANEAITLSRRMMKGHKWECFKIFLSFLPWFLLDYVTLGLASVFYTNAYRTAVYCEYYTELRWLAKENGIPGAQLLDDTYLFRRPEVYEMAESYGDVMKYISEPVPEVQKPTGLRGFLENWLGVMLLGTERDLEYEKLQARNDNIKRLKSIFRGEQYPERLFPSAELAGRISLDTPNYIRNYSILSLILLFFIFSLIGWMWEVSLHLVKDGVFVNRGVLHGPWLPIYGAGGVMILVLLNKFRRNPLAEFVAAIVLCGFVEYFTSFFLEMIFGQRWWDYSGYFLNLNGRICGEGLLTFGMGGMAIVYLLAPALDNIIRKIKLKVLIPVCLVLVCAFITDQIYSSSHPNEGKGITNYRDKAAVVEEIAAEAFDKS</sequence>
<feature type="transmembrane region" description="Helical" evidence="1">
    <location>
        <begin position="429"/>
        <end position="448"/>
    </location>
</feature>
<evidence type="ECO:0000313" key="2">
    <source>
        <dbReference type="EMBL" id="HIU95134.1"/>
    </source>
</evidence>
<dbReference type="InterPro" id="IPR010380">
    <property type="entry name" value="DUF975"/>
</dbReference>
<accession>A0A9D1N5J2</accession>
<dbReference type="PANTHER" id="PTHR40076:SF1">
    <property type="entry name" value="MEMBRANE PROTEIN"/>
    <property type="match status" value="1"/>
</dbReference>
<gene>
    <name evidence="2" type="ORF">IAD25_00290</name>
</gene>
<feature type="transmembrane region" description="Helical" evidence="1">
    <location>
        <begin position="568"/>
        <end position="588"/>
    </location>
</feature>
<dbReference type="Pfam" id="PF06541">
    <property type="entry name" value="ABC_trans_CmpB"/>
    <property type="match status" value="1"/>
</dbReference>
<keyword evidence="1" id="KW-0812">Transmembrane</keyword>
<dbReference type="EMBL" id="DVOB01000006">
    <property type="protein sequence ID" value="HIU95134.1"/>
    <property type="molecule type" value="Genomic_DNA"/>
</dbReference>
<name>A0A9D1N5J2_9FIRM</name>
<dbReference type="InterPro" id="IPR010540">
    <property type="entry name" value="CmpB_TMEM229"/>
</dbReference>
<reference evidence="2" key="1">
    <citation type="submission" date="2020-10" db="EMBL/GenBank/DDBJ databases">
        <authorList>
            <person name="Gilroy R."/>
        </authorList>
    </citation>
    <scope>NUCLEOTIDE SEQUENCE</scope>
    <source>
        <strain evidence="2">ChiSjej4B22-8349</strain>
    </source>
</reference>
<dbReference type="Pfam" id="PF06161">
    <property type="entry name" value="DUF975"/>
    <property type="match status" value="1"/>
</dbReference>
<evidence type="ECO:0000256" key="1">
    <source>
        <dbReference type="SAM" id="Phobius"/>
    </source>
</evidence>
<feature type="transmembrane region" description="Helical" evidence="1">
    <location>
        <begin position="497"/>
        <end position="518"/>
    </location>
</feature>
<feature type="transmembrane region" description="Helical" evidence="1">
    <location>
        <begin position="148"/>
        <end position="168"/>
    </location>
</feature>
<organism evidence="2 3">
    <name type="scientific">Candidatus Allocopromorpha excrementipullorum</name>
    <dbReference type="NCBI Taxonomy" id="2840743"/>
    <lineage>
        <taxon>Bacteria</taxon>
        <taxon>Bacillati</taxon>
        <taxon>Bacillota</taxon>
        <taxon>Clostridia</taxon>
        <taxon>Eubacteriales</taxon>
        <taxon>Eubacteriaceae</taxon>
        <taxon>Eubacteriaceae incertae sedis</taxon>
        <taxon>Candidatus Allocopromorpha</taxon>
    </lineage>
</organism>
<feature type="transmembrane region" description="Helical" evidence="1">
    <location>
        <begin position="207"/>
        <end position="229"/>
    </location>
</feature>
<comment type="caution">
    <text evidence="2">The sequence shown here is derived from an EMBL/GenBank/DDBJ whole genome shotgun (WGS) entry which is preliminary data.</text>
</comment>
<keyword evidence="1" id="KW-0472">Membrane</keyword>